<dbReference type="GO" id="GO:0005634">
    <property type="term" value="C:nucleus"/>
    <property type="evidence" value="ECO:0007669"/>
    <property type="project" value="TreeGrafter"/>
</dbReference>
<dbReference type="Gene3D" id="3.30.160.60">
    <property type="entry name" value="Classic Zinc Finger"/>
    <property type="match status" value="2"/>
</dbReference>
<name>A0A0G2GSQ5_9PEZI</name>
<keyword evidence="4" id="KW-0862">Zinc</keyword>
<feature type="region of interest" description="Disordered" evidence="6">
    <location>
        <begin position="288"/>
        <end position="332"/>
    </location>
</feature>
<comment type="caution">
    <text evidence="8">The sequence shown here is derived from an EMBL/GenBank/DDBJ whole genome shotgun (WGS) entry which is preliminary data.</text>
</comment>
<keyword evidence="3 5" id="KW-0863">Zinc-finger</keyword>
<evidence type="ECO:0000313" key="8">
    <source>
        <dbReference type="EMBL" id="KKY19810.1"/>
    </source>
</evidence>
<dbReference type="InterPro" id="IPR036236">
    <property type="entry name" value="Znf_C2H2_sf"/>
</dbReference>
<organism evidence="8 9">
    <name type="scientific">Diplodia seriata</name>
    <dbReference type="NCBI Taxonomy" id="420778"/>
    <lineage>
        <taxon>Eukaryota</taxon>
        <taxon>Fungi</taxon>
        <taxon>Dikarya</taxon>
        <taxon>Ascomycota</taxon>
        <taxon>Pezizomycotina</taxon>
        <taxon>Dothideomycetes</taxon>
        <taxon>Dothideomycetes incertae sedis</taxon>
        <taxon>Botryosphaeriales</taxon>
        <taxon>Botryosphaeriaceae</taxon>
        <taxon>Diplodia</taxon>
    </lineage>
</organism>
<keyword evidence="1" id="KW-0479">Metal-binding</keyword>
<dbReference type="PANTHER" id="PTHR23057">
    <property type="entry name" value="JUXTAPOSED WITH ANOTHER ZINC FINGER PROTEIN 1"/>
    <property type="match status" value="1"/>
</dbReference>
<dbReference type="EMBL" id="LAQI01000109">
    <property type="protein sequence ID" value="KKY19810.1"/>
    <property type="molecule type" value="Genomic_DNA"/>
</dbReference>
<feature type="compositionally biased region" description="Basic and acidic residues" evidence="6">
    <location>
        <begin position="1"/>
        <end position="18"/>
    </location>
</feature>
<evidence type="ECO:0000259" key="7">
    <source>
        <dbReference type="PROSITE" id="PS50157"/>
    </source>
</evidence>
<reference evidence="8 9" key="2">
    <citation type="submission" date="2015-05" db="EMBL/GenBank/DDBJ databases">
        <title>Distinctive expansion of gene families associated with plant cell wall degradation and secondary metabolism in the genomes of grapevine trunk pathogens.</title>
        <authorList>
            <person name="Lawrence D.P."/>
            <person name="Travadon R."/>
            <person name="Rolshausen P.E."/>
            <person name="Baumgartner K."/>
        </authorList>
    </citation>
    <scope>NUCLEOTIDE SEQUENCE [LARGE SCALE GENOMIC DNA]</scope>
    <source>
        <strain evidence="8">DS831</strain>
    </source>
</reference>
<sequence length="690" mass="75126">MRERSAPKPSTTRRDTSRTQRRQPAADLRPCYYLTVPAALAIRIHSVNLAWLARPATAQRRVPPAWFDPAAPPTEPIPLAEPGTPIDITAVRRSTEKLASLQTPPPLSNYPNSPSASDRDRESTADPTPVTTPVFRHPEPDFGSPTKGSDLHFSWQHTPWGQPNDAQHLDPLEFDGDILFDDATDCTLPLLPASPPPLGIGQQLLSHHQATLRAAQMAAIDGPVDIATIVMAGTSPYTFGRSPSFHSSSYLPKMEANFMKDFNCCGLTLDSLHELLQHFEEFHAAPSATMQRPSISGQGGFINSGRNSISSGGGINPQQAENQQMPQQQNGFRPQQFQNQQFTSNGFNKSQLSTVQDMDTLEDMEMDDPQTPMGGPPSQFSSQQPQFGQNNDRQPQLNINLANNVQNQAFRTSTPTTPNTSHPGFPLQNNPTVSSVNTPTLGGAGQSQRTPDSSVPGTPGEFDQDLGNYFGGLPMGMNAQMMQGNNNMEFGNMGFNASGYDGFDGTIDQPAKRLYSKQGGGLTPQQLQFALRQGKLGTDSELAKQLRAQQLLMANGGIFPGEEIKPFKCPVIGCEKAYKNQNGLKYHKQHGHQNQQLKENSDGTFSIVDPETSVPYPGTVGMEKEKPYRCETCGKRYKNLNGLKYHRAHSPPCNPELKLNAMNLLSAANLQGMNVNVAGAGMAGMGDGMF</sequence>
<feature type="compositionally biased region" description="Low complexity" evidence="6">
    <location>
        <begin position="303"/>
        <end position="332"/>
    </location>
</feature>
<feature type="domain" description="C2H2-type" evidence="7">
    <location>
        <begin position="628"/>
        <end position="655"/>
    </location>
</feature>
<evidence type="ECO:0000313" key="9">
    <source>
        <dbReference type="Proteomes" id="UP000034182"/>
    </source>
</evidence>
<evidence type="ECO:0000256" key="4">
    <source>
        <dbReference type="ARBA" id="ARBA00022833"/>
    </source>
</evidence>
<evidence type="ECO:0000256" key="2">
    <source>
        <dbReference type="ARBA" id="ARBA00022737"/>
    </source>
</evidence>
<proteinExistence type="predicted"/>
<keyword evidence="2" id="KW-0677">Repeat</keyword>
<dbReference type="SMART" id="SM00355">
    <property type="entry name" value="ZnF_C2H2"/>
    <property type="match status" value="2"/>
</dbReference>
<dbReference type="AlphaFoldDB" id="A0A0G2GSQ5"/>
<dbReference type="SUPFAM" id="SSF57667">
    <property type="entry name" value="beta-beta-alpha zinc fingers"/>
    <property type="match status" value="1"/>
</dbReference>
<dbReference type="PANTHER" id="PTHR23057:SF0">
    <property type="entry name" value="JUXTAPOSED WITH ANOTHER ZINC FINGER PROTEIN 1"/>
    <property type="match status" value="1"/>
</dbReference>
<feature type="domain" description="C2H2-type" evidence="7">
    <location>
        <begin position="567"/>
        <end position="597"/>
    </location>
</feature>
<dbReference type="PROSITE" id="PS00028">
    <property type="entry name" value="ZINC_FINGER_C2H2_1"/>
    <property type="match status" value="1"/>
</dbReference>
<evidence type="ECO:0000256" key="1">
    <source>
        <dbReference type="ARBA" id="ARBA00022723"/>
    </source>
</evidence>
<gene>
    <name evidence="8" type="ORF">UCDDS831_g05095</name>
</gene>
<dbReference type="GO" id="GO:0008270">
    <property type="term" value="F:zinc ion binding"/>
    <property type="evidence" value="ECO:0007669"/>
    <property type="project" value="UniProtKB-KW"/>
</dbReference>
<feature type="region of interest" description="Disordered" evidence="6">
    <location>
        <begin position="410"/>
        <end position="469"/>
    </location>
</feature>
<accession>A0A0G2GSQ5</accession>
<feature type="region of interest" description="Disordered" evidence="6">
    <location>
        <begin position="1"/>
        <end position="24"/>
    </location>
</feature>
<evidence type="ECO:0000256" key="6">
    <source>
        <dbReference type="SAM" id="MobiDB-lite"/>
    </source>
</evidence>
<feature type="compositionally biased region" description="Low complexity" evidence="6">
    <location>
        <begin position="412"/>
        <end position="421"/>
    </location>
</feature>
<dbReference type="PROSITE" id="PS50157">
    <property type="entry name" value="ZINC_FINGER_C2H2_2"/>
    <property type="match status" value="2"/>
</dbReference>
<dbReference type="InterPro" id="IPR013087">
    <property type="entry name" value="Znf_C2H2_type"/>
</dbReference>
<protein>
    <submittedName>
        <fullName evidence="8">Putative c2h2 transcription factor</fullName>
    </submittedName>
</protein>
<feature type="compositionally biased region" description="Polar residues" evidence="6">
    <location>
        <begin position="427"/>
        <end position="456"/>
    </location>
</feature>
<feature type="region of interest" description="Disordered" evidence="6">
    <location>
        <begin position="364"/>
        <end position="394"/>
    </location>
</feature>
<feature type="compositionally biased region" description="Low complexity" evidence="6">
    <location>
        <begin position="376"/>
        <end position="389"/>
    </location>
</feature>
<dbReference type="Proteomes" id="UP000034182">
    <property type="component" value="Unassembled WGS sequence"/>
</dbReference>
<evidence type="ECO:0000256" key="3">
    <source>
        <dbReference type="ARBA" id="ARBA00022771"/>
    </source>
</evidence>
<dbReference type="InterPro" id="IPR051580">
    <property type="entry name" value="ZnF-Chromatin_assoc"/>
</dbReference>
<reference evidence="8 9" key="1">
    <citation type="submission" date="2015-03" db="EMBL/GenBank/DDBJ databases">
        <authorList>
            <person name="Morales-Cruz A."/>
            <person name="Amrine K.C."/>
            <person name="Cantu D."/>
        </authorList>
    </citation>
    <scope>NUCLEOTIDE SEQUENCE [LARGE SCALE GENOMIC DNA]</scope>
    <source>
        <strain evidence="8">DS831</strain>
    </source>
</reference>
<feature type="region of interest" description="Disordered" evidence="6">
    <location>
        <begin position="64"/>
        <end position="84"/>
    </location>
</feature>
<evidence type="ECO:0000256" key="5">
    <source>
        <dbReference type="PROSITE-ProRule" id="PRU00042"/>
    </source>
</evidence>
<feature type="region of interest" description="Disordered" evidence="6">
    <location>
        <begin position="97"/>
        <end position="147"/>
    </location>
</feature>